<organism evidence="2 3">
    <name type="scientific">candidate division WS6 bacterium 34_10</name>
    <dbReference type="NCBI Taxonomy" id="1641389"/>
    <lineage>
        <taxon>Bacteria</taxon>
        <taxon>Candidatus Dojkabacteria</taxon>
    </lineage>
</organism>
<name>A0A101HJD3_9BACT</name>
<dbReference type="InterPro" id="IPR029044">
    <property type="entry name" value="Nucleotide-diphossugar_trans"/>
</dbReference>
<dbReference type="Pfam" id="PF00483">
    <property type="entry name" value="NTP_transferase"/>
    <property type="match status" value="1"/>
</dbReference>
<evidence type="ECO:0000313" key="3">
    <source>
        <dbReference type="Proteomes" id="UP000053904"/>
    </source>
</evidence>
<dbReference type="SUPFAM" id="SSF53448">
    <property type="entry name" value="Nucleotide-diphospho-sugar transferases"/>
    <property type="match status" value="1"/>
</dbReference>
<dbReference type="AlphaFoldDB" id="A0A101HJD3"/>
<evidence type="ECO:0000259" key="1">
    <source>
        <dbReference type="Pfam" id="PF00483"/>
    </source>
</evidence>
<dbReference type="PATRIC" id="fig|1641389.3.peg.830"/>
<dbReference type="Gene3D" id="3.90.550.10">
    <property type="entry name" value="Spore Coat Polysaccharide Biosynthesis Protein SpsA, Chain A"/>
    <property type="match status" value="1"/>
</dbReference>
<dbReference type="Proteomes" id="UP000053904">
    <property type="component" value="Unassembled WGS sequence"/>
</dbReference>
<reference evidence="3" key="1">
    <citation type="journal article" date="2015" name="MBio">
        <title>Genome-Resolved Metagenomic Analysis Reveals Roles for Candidate Phyla and Other Microbial Community Members in Biogeochemical Transformations in Oil Reservoirs.</title>
        <authorList>
            <person name="Hu P."/>
            <person name="Tom L."/>
            <person name="Singh A."/>
            <person name="Thomas B.C."/>
            <person name="Baker B.J."/>
            <person name="Piceno Y.M."/>
            <person name="Andersen G.L."/>
            <person name="Banfield J.F."/>
        </authorList>
    </citation>
    <scope>NUCLEOTIDE SEQUENCE [LARGE SCALE GENOMIC DNA]</scope>
</reference>
<sequence length="303" mass="34982">MDKKITLFVLAAGMGSRYGGLKQMEGFGPNGETIIDYSIYDAIKAGFDNVVFVIRPDMEEAFRDIFLNKYEDKINIDYCFQTVDMLPNWYERHPKRVKPWGTGHALLTSKDIINEPFLVINGDDFYGRESFKIAADFLRKECTEDTYAIPAYRLENVLSDAGTVKRGVCTTKDGYLVRIDETFEVERDEEGVISGVTWDGKPMKNLSNETPISMNMFCLHPSAFEKFDRDFEKFLKKNEDELKGEYLLPVELSELISRGEIKMKVLETPAQWFGVTYKEDADIVREKLKELVEKGKYPKKLWD</sequence>
<feature type="domain" description="Nucleotidyl transferase" evidence="1">
    <location>
        <begin position="30"/>
        <end position="150"/>
    </location>
</feature>
<accession>A0A101HJD3</accession>
<comment type="caution">
    <text evidence="2">The sequence shown here is derived from an EMBL/GenBank/DDBJ whole genome shotgun (WGS) entry which is preliminary data.</text>
</comment>
<gene>
    <name evidence="2" type="ORF">XD93_0062</name>
</gene>
<proteinExistence type="predicted"/>
<dbReference type="InterPro" id="IPR005835">
    <property type="entry name" value="NTP_transferase_dom"/>
</dbReference>
<evidence type="ECO:0000313" key="2">
    <source>
        <dbReference type="EMBL" id="KUK77834.1"/>
    </source>
</evidence>
<dbReference type="EMBL" id="LGGO01000003">
    <property type="protein sequence ID" value="KUK77834.1"/>
    <property type="molecule type" value="Genomic_DNA"/>
</dbReference>
<protein>
    <recommendedName>
        <fullName evidence="1">Nucleotidyl transferase domain-containing protein</fullName>
    </recommendedName>
</protein>